<sequence>MMGSLEESKQSWEESLAAIIITISRTLKQSQHEGRQIKALSTAGCTVKQIADVAIMNPLHLQEEYGTKKSSG</sequence>
<dbReference type="WBParaSite" id="Hba_18263">
    <property type="protein sequence ID" value="Hba_18263"/>
    <property type="gene ID" value="Hba_18263"/>
</dbReference>
<dbReference type="AlphaFoldDB" id="A0A1I7XL63"/>
<evidence type="ECO:0000313" key="1">
    <source>
        <dbReference type="Proteomes" id="UP000095283"/>
    </source>
</evidence>
<keyword evidence="1" id="KW-1185">Reference proteome</keyword>
<accession>A0A1I7XL63</accession>
<reference evidence="2" key="1">
    <citation type="submission" date="2016-11" db="UniProtKB">
        <authorList>
            <consortium name="WormBaseParasite"/>
        </authorList>
    </citation>
    <scope>IDENTIFICATION</scope>
</reference>
<dbReference type="Proteomes" id="UP000095283">
    <property type="component" value="Unplaced"/>
</dbReference>
<name>A0A1I7XL63_HETBA</name>
<evidence type="ECO:0000313" key="2">
    <source>
        <dbReference type="WBParaSite" id="Hba_18263"/>
    </source>
</evidence>
<protein>
    <submittedName>
        <fullName evidence="2">PH domain-containing protein</fullName>
    </submittedName>
</protein>
<proteinExistence type="predicted"/>
<organism evidence="1 2">
    <name type="scientific">Heterorhabditis bacteriophora</name>
    <name type="common">Entomopathogenic nematode worm</name>
    <dbReference type="NCBI Taxonomy" id="37862"/>
    <lineage>
        <taxon>Eukaryota</taxon>
        <taxon>Metazoa</taxon>
        <taxon>Ecdysozoa</taxon>
        <taxon>Nematoda</taxon>
        <taxon>Chromadorea</taxon>
        <taxon>Rhabditida</taxon>
        <taxon>Rhabditina</taxon>
        <taxon>Rhabditomorpha</taxon>
        <taxon>Strongyloidea</taxon>
        <taxon>Heterorhabditidae</taxon>
        <taxon>Heterorhabditis</taxon>
    </lineage>
</organism>